<dbReference type="PANTHER" id="PTHR10169:SF38">
    <property type="entry name" value="DNA TOPOISOMERASE 2"/>
    <property type="match status" value="1"/>
</dbReference>
<name>A0A8S3CGR9_9BILA</name>
<organism evidence="7 8">
    <name type="scientific">Rotaria magnacalcarata</name>
    <dbReference type="NCBI Taxonomy" id="392030"/>
    <lineage>
        <taxon>Eukaryota</taxon>
        <taxon>Metazoa</taxon>
        <taxon>Spiralia</taxon>
        <taxon>Gnathifera</taxon>
        <taxon>Rotifera</taxon>
        <taxon>Eurotatoria</taxon>
        <taxon>Bdelloidea</taxon>
        <taxon>Philodinida</taxon>
        <taxon>Philodinidae</taxon>
        <taxon>Rotaria</taxon>
    </lineage>
</organism>
<evidence type="ECO:0000256" key="2">
    <source>
        <dbReference type="ARBA" id="ARBA00001946"/>
    </source>
</evidence>
<dbReference type="GO" id="GO:0005634">
    <property type="term" value="C:nucleus"/>
    <property type="evidence" value="ECO:0007669"/>
    <property type="project" value="TreeGrafter"/>
</dbReference>
<dbReference type="GO" id="GO:0003677">
    <property type="term" value="F:DNA binding"/>
    <property type="evidence" value="ECO:0007669"/>
    <property type="project" value="UniProtKB-KW"/>
</dbReference>
<keyword evidence="5" id="KW-0238">DNA-binding</keyword>
<evidence type="ECO:0000313" key="8">
    <source>
        <dbReference type="Proteomes" id="UP000676336"/>
    </source>
</evidence>
<dbReference type="Proteomes" id="UP000676336">
    <property type="component" value="Unassembled WGS sequence"/>
</dbReference>
<dbReference type="EC" id="5.6.2.2" evidence="3"/>
<dbReference type="GO" id="GO:0000712">
    <property type="term" value="P:resolution of meiotic recombination intermediates"/>
    <property type="evidence" value="ECO:0007669"/>
    <property type="project" value="TreeGrafter"/>
</dbReference>
<gene>
    <name evidence="7" type="ORF">SMN809_LOCUS52370</name>
</gene>
<dbReference type="InterPro" id="IPR036890">
    <property type="entry name" value="HATPase_C_sf"/>
</dbReference>
<reference evidence="7" key="1">
    <citation type="submission" date="2021-02" db="EMBL/GenBank/DDBJ databases">
        <authorList>
            <person name="Nowell W R."/>
        </authorList>
    </citation>
    <scope>NUCLEOTIDE SEQUENCE</scope>
</reference>
<dbReference type="PANTHER" id="PTHR10169">
    <property type="entry name" value="DNA TOPOISOMERASE/GYRASE"/>
    <property type="match status" value="1"/>
</dbReference>
<evidence type="ECO:0000313" key="7">
    <source>
        <dbReference type="EMBL" id="CAF4914099.1"/>
    </source>
</evidence>
<evidence type="ECO:0000256" key="5">
    <source>
        <dbReference type="ARBA" id="ARBA00023125"/>
    </source>
</evidence>
<protein>
    <recommendedName>
        <fullName evidence="3">DNA topoisomerase (ATP-hydrolyzing)</fullName>
        <ecNumber evidence="3">5.6.2.2</ecNumber>
    </recommendedName>
</protein>
<comment type="cofactor">
    <cofactor evidence="2">
        <name>Mg(2+)</name>
        <dbReference type="ChEBI" id="CHEBI:18420"/>
    </cofactor>
</comment>
<dbReference type="Gene3D" id="3.30.565.10">
    <property type="entry name" value="Histidine kinase-like ATPase, C-terminal domain"/>
    <property type="match status" value="1"/>
</dbReference>
<comment type="caution">
    <text evidence="7">The sequence shown here is derived from an EMBL/GenBank/DDBJ whole genome shotgun (WGS) entry which is preliminary data.</text>
</comment>
<dbReference type="GO" id="GO:0003918">
    <property type="term" value="F:DNA topoisomerase type II (double strand cut, ATP-hydrolyzing) activity"/>
    <property type="evidence" value="ECO:0007669"/>
    <property type="project" value="UniProtKB-EC"/>
</dbReference>
<keyword evidence="6" id="KW-0413">Isomerase</keyword>
<comment type="catalytic activity">
    <reaction evidence="1">
        <text>ATP-dependent breakage, passage and rejoining of double-stranded DNA.</text>
        <dbReference type="EC" id="5.6.2.2"/>
    </reaction>
</comment>
<accession>A0A8S3CGR9</accession>
<dbReference type="GO" id="GO:0000819">
    <property type="term" value="P:sister chromatid segregation"/>
    <property type="evidence" value="ECO:0007669"/>
    <property type="project" value="TreeGrafter"/>
</dbReference>
<dbReference type="EMBL" id="CAJOBI010177755">
    <property type="protein sequence ID" value="CAF4914099.1"/>
    <property type="molecule type" value="Genomic_DNA"/>
</dbReference>
<keyword evidence="4" id="KW-0799">Topoisomerase</keyword>
<evidence type="ECO:0000256" key="3">
    <source>
        <dbReference type="ARBA" id="ARBA00012895"/>
    </source>
</evidence>
<evidence type="ECO:0000256" key="4">
    <source>
        <dbReference type="ARBA" id="ARBA00023029"/>
    </source>
</evidence>
<proteinExistence type="predicted"/>
<dbReference type="InterPro" id="IPR050634">
    <property type="entry name" value="DNA_Topoisomerase_II"/>
</dbReference>
<feature type="non-terminal residue" evidence="7">
    <location>
        <position position="1"/>
    </location>
</feature>
<dbReference type="SUPFAM" id="SSF55874">
    <property type="entry name" value="ATPase domain of HSP90 chaperone/DNA topoisomerase II/histidine kinase"/>
    <property type="match status" value="1"/>
</dbReference>
<dbReference type="AlphaFoldDB" id="A0A8S3CGR9"/>
<feature type="non-terminal residue" evidence="7">
    <location>
        <position position="59"/>
    </location>
</feature>
<evidence type="ECO:0000256" key="1">
    <source>
        <dbReference type="ARBA" id="ARBA00000185"/>
    </source>
</evidence>
<sequence length="59" mass="6912">NGYGAKVTNIFSKKFTIETCSKEYKKLFKQTWTNNMRDPQDAIVTKTSDNPKEFTRITF</sequence>
<evidence type="ECO:0000256" key="6">
    <source>
        <dbReference type="ARBA" id="ARBA00023235"/>
    </source>
</evidence>